<keyword evidence="4 12" id="KW-0732">Signal</keyword>
<reference evidence="14" key="1">
    <citation type="submission" date="2025-08" db="UniProtKB">
        <authorList>
            <consortium name="Ensembl"/>
        </authorList>
    </citation>
    <scope>IDENTIFICATION</scope>
</reference>
<dbReference type="SMART" id="SM00179">
    <property type="entry name" value="EGF_CA"/>
    <property type="match status" value="2"/>
</dbReference>
<feature type="signal peptide" evidence="12">
    <location>
        <begin position="1"/>
        <end position="20"/>
    </location>
</feature>
<dbReference type="InterPro" id="IPR049883">
    <property type="entry name" value="NOTCH1_EGF-like"/>
</dbReference>
<dbReference type="OMA" id="RYSCIYT"/>
<proteinExistence type="predicted"/>
<feature type="transmembrane region" description="Helical" evidence="11">
    <location>
        <begin position="641"/>
        <end position="667"/>
    </location>
</feature>
<keyword evidence="7 9" id="KW-1015">Disulfide bond</keyword>
<dbReference type="Gene3D" id="2.10.25.10">
    <property type="entry name" value="Laminin"/>
    <property type="match status" value="2"/>
</dbReference>
<dbReference type="GO" id="GO:0005509">
    <property type="term" value="F:calcium ion binding"/>
    <property type="evidence" value="ECO:0007669"/>
    <property type="project" value="InterPro"/>
</dbReference>
<evidence type="ECO:0000259" key="13">
    <source>
        <dbReference type="PROSITE" id="PS50026"/>
    </source>
</evidence>
<accession>A0A8C4NL22</accession>
<evidence type="ECO:0000256" key="10">
    <source>
        <dbReference type="SAM" id="MobiDB-lite"/>
    </source>
</evidence>
<evidence type="ECO:0000256" key="5">
    <source>
        <dbReference type="ARBA" id="ARBA00022737"/>
    </source>
</evidence>
<dbReference type="SUPFAM" id="SSF57184">
    <property type="entry name" value="Growth factor receptor domain"/>
    <property type="match status" value="1"/>
</dbReference>
<evidence type="ECO:0000256" key="3">
    <source>
        <dbReference type="ARBA" id="ARBA00022536"/>
    </source>
</evidence>
<dbReference type="InterPro" id="IPR001881">
    <property type="entry name" value="EGF-like_Ca-bd_dom"/>
</dbReference>
<evidence type="ECO:0000256" key="9">
    <source>
        <dbReference type="PROSITE-ProRule" id="PRU00076"/>
    </source>
</evidence>
<sequence length="732" mass="80633">MHFYWVIVVMIVFMGDIANAKQTGTVRLSPTAHAISSVWFRRSVELSHEVGGTRDPSTTIVPFVPVTPSFQWITWSARVTPYVLSISPTRGRTAVLERVIPSAQEGTKPPPTLPCLVTSYSRTLTPTTDKNSAEKEPVTTTPVQERVSSSVSQATTTTTTTTTTTMVNSMTTAKKQNIAQSPLSKTTDLISRISVSVSPALMTLSSKNEECSGLHRATTFVNFLFCKYLMTSSIVPFSSSVKMTRDLTVTSRTTQEMPHQANTYNSASSPSAKMLSSSGTPTSNGNFSTPIIQTTHSRKPTKTPSIPPLQLSTKARRTPTTVMEHNADPLTLVPRSFTENESSHEMVLPTRVPITVNTTLLNKTAQGGCLSNPCHHGGTCVPSSHDTGHNVCHCTSNWEGRTCLQDVNECLQPEISCPLFSSCQNRFGSFTCHCPLGFKSAGREGCTPGKTFLGDIMMTVQYLKEMDDTSSKEFAEIEKQILAILNESLSSFAFGYKESVVVKLQQVKPNEHKNLLPGRLVALVTNTFKIDANVTEGTVTTAVDRFIHNCDIRYSSECHFAQNKKLIYSRRDICELNVCDIQSSTCINNEGFISCTCLPGFYKHHSLDHACRACENGFILQNGECVQCSFGFSGHGCREPYLLSSILLAASAGLLLLIFTVALGVICKRKRRVDLRRSHFNHEAFQLSPYSELPDIPRNSWLREENEIHDNSSTHSLLRSEESYIRFVLGGG</sequence>
<dbReference type="SMART" id="SM00181">
    <property type="entry name" value="EGF"/>
    <property type="match status" value="3"/>
</dbReference>
<protein>
    <recommendedName>
        <fullName evidence="13">EGF-like domain-containing protein</fullName>
    </recommendedName>
</protein>
<dbReference type="GeneTree" id="ENSGT00710000106813"/>
<comment type="subcellular location">
    <subcellularLocation>
        <location evidence="1">Cell membrane</location>
    </subcellularLocation>
</comment>
<feature type="compositionally biased region" description="Polar residues" evidence="10">
    <location>
        <begin position="251"/>
        <end position="265"/>
    </location>
</feature>
<dbReference type="PROSITE" id="PS01186">
    <property type="entry name" value="EGF_2"/>
    <property type="match status" value="1"/>
</dbReference>
<reference evidence="14" key="2">
    <citation type="submission" date="2025-09" db="UniProtKB">
        <authorList>
            <consortium name="Ensembl"/>
        </authorList>
    </citation>
    <scope>IDENTIFICATION</scope>
</reference>
<keyword evidence="2" id="KW-1003">Cell membrane</keyword>
<keyword evidence="11" id="KW-0812">Transmembrane</keyword>
<evidence type="ECO:0000256" key="4">
    <source>
        <dbReference type="ARBA" id="ARBA00022729"/>
    </source>
</evidence>
<dbReference type="Proteomes" id="UP000694388">
    <property type="component" value="Unplaced"/>
</dbReference>
<dbReference type="PANTHER" id="PTHR24037">
    <property type="entry name" value="HEART DEVELOPMENT PROTEIN WITH EGF-LIKE DOMAINS 1"/>
    <property type="match status" value="1"/>
</dbReference>
<evidence type="ECO:0000256" key="7">
    <source>
        <dbReference type="ARBA" id="ARBA00023157"/>
    </source>
</evidence>
<keyword evidence="5" id="KW-0677">Repeat</keyword>
<evidence type="ECO:0000256" key="1">
    <source>
        <dbReference type="ARBA" id="ARBA00004236"/>
    </source>
</evidence>
<dbReference type="InterPro" id="IPR000742">
    <property type="entry name" value="EGF"/>
</dbReference>
<dbReference type="PROSITE" id="PS01187">
    <property type="entry name" value="EGF_CA"/>
    <property type="match status" value="1"/>
</dbReference>
<evidence type="ECO:0000256" key="6">
    <source>
        <dbReference type="ARBA" id="ARBA00023136"/>
    </source>
</evidence>
<dbReference type="InterPro" id="IPR009030">
    <property type="entry name" value="Growth_fac_rcpt_cys_sf"/>
</dbReference>
<feature type="chain" id="PRO_5034754600" description="EGF-like domain-containing protein" evidence="12">
    <location>
        <begin position="21"/>
        <end position="732"/>
    </location>
</feature>
<feature type="domain" description="EGF-like" evidence="13">
    <location>
        <begin position="406"/>
        <end position="447"/>
    </location>
</feature>
<keyword evidence="6 11" id="KW-0472">Membrane</keyword>
<evidence type="ECO:0000256" key="2">
    <source>
        <dbReference type="ARBA" id="ARBA00022475"/>
    </source>
</evidence>
<evidence type="ECO:0000256" key="12">
    <source>
        <dbReference type="SAM" id="SignalP"/>
    </source>
</evidence>
<feature type="compositionally biased region" description="Polar residues" evidence="10">
    <location>
        <begin position="279"/>
        <end position="295"/>
    </location>
</feature>
<dbReference type="PROSITE" id="PS50026">
    <property type="entry name" value="EGF_3"/>
    <property type="match status" value="2"/>
</dbReference>
<dbReference type="Ensembl" id="ENSEBUT00000006564.1">
    <property type="protein sequence ID" value="ENSEBUP00000006115.1"/>
    <property type="gene ID" value="ENSEBUG00000004077.1"/>
</dbReference>
<dbReference type="FunFam" id="2.10.25.10:FF:000038">
    <property type="entry name" value="Fibrillin 2"/>
    <property type="match status" value="1"/>
</dbReference>
<evidence type="ECO:0000313" key="15">
    <source>
        <dbReference type="Proteomes" id="UP000694388"/>
    </source>
</evidence>
<keyword evidence="3 9" id="KW-0245">EGF-like domain</keyword>
<feature type="region of interest" description="Disordered" evidence="10">
    <location>
        <begin position="124"/>
        <end position="162"/>
    </location>
</feature>
<dbReference type="PANTHER" id="PTHR24037:SF3">
    <property type="entry name" value="PROTEIN HEG HOMOLOG 1"/>
    <property type="match status" value="1"/>
</dbReference>
<keyword evidence="15" id="KW-1185">Reference proteome</keyword>
<dbReference type="InterPro" id="IPR018097">
    <property type="entry name" value="EGF_Ca-bd_CS"/>
</dbReference>
<dbReference type="PROSITE" id="PS00022">
    <property type="entry name" value="EGF_1"/>
    <property type="match status" value="1"/>
</dbReference>
<dbReference type="Pfam" id="PF07645">
    <property type="entry name" value="EGF_CA"/>
    <property type="match status" value="2"/>
</dbReference>
<dbReference type="InterPro" id="IPR000152">
    <property type="entry name" value="EGF-type_Asp/Asn_hydroxyl_site"/>
</dbReference>
<feature type="compositionally biased region" description="Polar residues" evidence="10">
    <location>
        <begin position="138"/>
        <end position="154"/>
    </location>
</feature>
<evidence type="ECO:0000313" key="14">
    <source>
        <dbReference type="Ensembl" id="ENSEBUP00000006115.1"/>
    </source>
</evidence>
<keyword evidence="8" id="KW-0325">Glycoprotein</keyword>
<dbReference type="GO" id="GO:0005886">
    <property type="term" value="C:plasma membrane"/>
    <property type="evidence" value="ECO:0007669"/>
    <property type="project" value="UniProtKB-SubCell"/>
</dbReference>
<feature type="region of interest" description="Disordered" evidence="10">
    <location>
        <begin position="251"/>
        <end position="310"/>
    </location>
</feature>
<feature type="compositionally biased region" description="Low complexity" evidence="10">
    <location>
        <begin position="266"/>
        <end position="278"/>
    </location>
</feature>
<feature type="disulfide bond" evidence="9">
    <location>
        <begin position="394"/>
        <end position="403"/>
    </location>
</feature>
<dbReference type="SUPFAM" id="SSF57196">
    <property type="entry name" value="EGF/Laminin"/>
    <property type="match status" value="2"/>
</dbReference>
<keyword evidence="11" id="KW-1133">Transmembrane helix</keyword>
<evidence type="ECO:0000256" key="11">
    <source>
        <dbReference type="SAM" id="Phobius"/>
    </source>
</evidence>
<dbReference type="PROSITE" id="PS00010">
    <property type="entry name" value="ASX_HYDROXYL"/>
    <property type="match status" value="1"/>
</dbReference>
<dbReference type="CDD" id="cd00054">
    <property type="entry name" value="EGF_CA"/>
    <property type="match status" value="2"/>
</dbReference>
<comment type="caution">
    <text evidence="9">Lacks conserved residue(s) required for the propagation of feature annotation.</text>
</comment>
<feature type="domain" description="EGF-like" evidence="13">
    <location>
        <begin position="365"/>
        <end position="404"/>
    </location>
</feature>
<name>A0A8C4NL22_EPTBU</name>
<dbReference type="AlphaFoldDB" id="A0A8C4NL22"/>
<evidence type="ECO:0000256" key="8">
    <source>
        <dbReference type="ARBA" id="ARBA00023180"/>
    </source>
</evidence>
<organism evidence="14 15">
    <name type="scientific">Eptatretus burgeri</name>
    <name type="common">Inshore hagfish</name>
    <dbReference type="NCBI Taxonomy" id="7764"/>
    <lineage>
        <taxon>Eukaryota</taxon>
        <taxon>Metazoa</taxon>
        <taxon>Chordata</taxon>
        <taxon>Craniata</taxon>
        <taxon>Vertebrata</taxon>
        <taxon>Cyclostomata</taxon>
        <taxon>Myxini</taxon>
        <taxon>Myxiniformes</taxon>
        <taxon>Myxinidae</taxon>
        <taxon>Eptatretinae</taxon>
        <taxon>Eptatretus</taxon>
    </lineage>
</organism>